<keyword evidence="1" id="KW-0472">Membrane</keyword>
<feature type="transmembrane region" description="Helical" evidence="1">
    <location>
        <begin position="219"/>
        <end position="238"/>
    </location>
</feature>
<feature type="transmembrane region" description="Helical" evidence="1">
    <location>
        <begin position="302"/>
        <end position="321"/>
    </location>
</feature>
<dbReference type="GO" id="GO:0016747">
    <property type="term" value="F:acyltransferase activity, transferring groups other than amino-acyl groups"/>
    <property type="evidence" value="ECO:0007669"/>
    <property type="project" value="InterPro"/>
</dbReference>
<name>A0A4U0SPZ3_9ACTN</name>
<dbReference type="OrthoDB" id="5242306at2"/>
<keyword evidence="1" id="KW-1133">Transmembrane helix</keyword>
<keyword evidence="3" id="KW-0808">Transferase</keyword>
<dbReference type="GO" id="GO:0009103">
    <property type="term" value="P:lipopolysaccharide biosynthetic process"/>
    <property type="evidence" value="ECO:0007669"/>
    <property type="project" value="TreeGrafter"/>
</dbReference>
<dbReference type="EMBL" id="SUMC01000015">
    <property type="protein sequence ID" value="TKA10297.1"/>
    <property type="molecule type" value="Genomic_DNA"/>
</dbReference>
<dbReference type="PANTHER" id="PTHR23028:SF53">
    <property type="entry name" value="ACYL_TRANSF_3 DOMAIN-CONTAINING PROTEIN"/>
    <property type="match status" value="1"/>
</dbReference>
<feature type="transmembrane region" description="Helical" evidence="1">
    <location>
        <begin position="374"/>
        <end position="391"/>
    </location>
</feature>
<dbReference type="Proteomes" id="UP000305778">
    <property type="component" value="Unassembled WGS sequence"/>
</dbReference>
<dbReference type="AlphaFoldDB" id="A0A4U0SPZ3"/>
<feature type="transmembrane region" description="Helical" evidence="1">
    <location>
        <begin position="274"/>
        <end position="295"/>
    </location>
</feature>
<evidence type="ECO:0000313" key="3">
    <source>
        <dbReference type="EMBL" id="TKA10297.1"/>
    </source>
</evidence>
<proteinExistence type="predicted"/>
<feature type="transmembrane region" description="Helical" evidence="1">
    <location>
        <begin position="245"/>
        <end position="262"/>
    </location>
</feature>
<reference evidence="3 4" key="1">
    <citation type="submission" date="2019-04" db="EMBL/GenBank/DDBJ databases">
        <title>Streptomyces oryziradicis sp. nov., a novel actinomycete isolated from rhizosphere soil of rice (Oryza sativa L.).</title>
        <authorList>
            <person name="Li C."/>
        </authorList>
    </citation>
    <scope>NUCLEOTIDE SEQUENCE [LARGE SCALE GENOMIC DNA]</scope>
    <source>
        <strain evidence="3 4">NEAU-C40</strain>
    </source>
</reference>
<dbReference type="Pfam" id="PF01757">
    <property type="entry name" value="Acyl_transf_3"/>
    <property type="match status" value="1"/>
</dbReference>
<keyword evidence="1" id="KW-0812">Transmembrane</keyword>
<accession>A0A4U0SPZ3</accession>
<feature type="transmembrane region" description="Helical" evidence="1">
    <location>
        <begin position="121"/>
        <end position="145"/>
    </location>
</feature>
<gene>
    <name evidence="3" type="ORF">FCI23_17765</name>
</gene>
<feature type="transmembrane region" description="Helical" evidence="1">
    <location>
        <begin position="403"/>
        <end position="422"/>
    </location>
</feature>
<feature type="transmembrane region" description="Helical" evidence="1">
    <location>
        <begin position="341"/>
        <end position="362"/>
    </location>
</feature>
<sequence length="465" mass="51522">MRSPIEPPSRVRRISHYEWRCTHPEDNHGNATIAEVAATRCEHSAERKDRTISVESNHPVSSVDLDVPVPARQGNETGEVLGRNHVLGLDGLRGLAALYVLLFHCWLLTFPGFPDNSGPSWLGWLMYGRLAVVFFLALSGFSLAISPARNGWHLGGVLRFLRRRAWRILPPYWAALTLSLIVARFVMPASHFGPPSDKSILVYGLVVQDIFAAPTPNGAFWSIGVEAELYLVFPLLLVIRRRLGAVILVACVTLLVVARGLSAANASPVEGMNWLTPNLAPVFVAGLVAAGVIVAPEKARRLPWHWLTALAAMPVLTLVSIKGSVWTVDHYFWVDLDVVPAMTMLLAAVATGRPAFLMWLLATRPIRSLGNFSYSLYLIHLPIVMIVSRKIAPQYVLPGLPAFWFTLMLGLPASVLGARLFAKIFEMPFKRNRSWKSMSSAGRSRWAGMRLSLRQLLHDDEPDKN</sequence>
<dbReference type="InterPro" id="IPR002656">
    <property type="entry name" value="Acyl_transf_3_dom"/>
</dbReference>
<evidence type="ECO:0000313" key="4">
    <source>
        <dbReference type="Proteomes" id="UP000305778"/>
    </source>
</evidence>
<protein>
    <submittedName>
        <fullName evidence="3">Acyltransferase</fullName>
    </submittedName>
</protein>
<evidence type="ECO:0000256" key="1">
    <source>
        <dbReference type="SAM" id="Phobius"/>
    </source>
</evidence>
<feature type="transmembrane region" description="Helical" evidence="1">
    <location>
        <begin position="91"/>
        <end position="109"/>
    </location>
</feature>
<organism evidence="3 4">
    <name type="scientific">Actinacidiphila oryziradicis</name>
    <dbReference type="NCBI Taxonomy" id="2571141"/>
    <lineage>
        <taxon>Bacteria</taxon>
        <taxon>Bacillati</taxon>
        <taxon>Actinomycetota</taxon>
        <taxon>Actinomycetes</taxon>
        <taxon>Kitasatosporales</taxon>
        <taxon>Streptomycetaceae</taxon>
        <taxon>Actinacidiphila</taxon>
    </lineage>
</organism>
<dbReference type="PANTHER" id="PTHR23028">
    <property type="entry name" value="ACETYLTRANSFERASE"/>
    <property type="match status" value="1"/>
</dbReference>
<dbReference type="GO" id="GO:0016020">
    <property type="term" value="C:membrane"/>
    <property type="evidence" value="ECO:0007669"/>
    <property type="project" value="TreeGrafter"/>
</dbReference>
<dbReference type="InterPro" id="IPR050879">
    <property type="entry name" value="Acyltransferase_3"/>
</dbReference>
<keyword evidence="4" id="KW-1185">Reference proteome</keyword>
<keyword evidence="3" id="KW-0012">Acyltransferase</keyword>
<feature type="transmembrane region" description="Helical" evidence="1">
    <location>
        <begin position="166"/>
        <end position="187"/>
    </location>
</feature>
<evidence type="ECO:0000259" key="2">
    <source>
        <dbReference type="Pfam" id="PF01757"/>
    </source>
</evidence>
<feature type="domain" description="Acyltransferase 3" evidence="2">
    <location>
        <begin position="87"/>
        <end position="416"/>
    </location>
</feature>
<comment type="caution">
    <text evidence="3">The sequence shown here is derived from an EMBL/GenBank/DDBJ whole genome shotgun (WGS) entry which is preliminary data.</text>
</comment>